<feature type="transmembrane region" description="Helical" evidence="6">
    <location>
        <begin position="298"/>
        <end position="324"/>
    </location>
</feature>
<dbReference type="PANTHER" id="PTHR30287:SF1">
    <property type="entry name" value="INNER MEMBRANE PROTEIN"/>
    <property type="match status" value="1"/>
</dbReference>
<sequence length="757" mass="85742">MLFRKMLRDMKQHKAQFISIFLMAFLGVYIYSGVGGDWHGLKKIVDKYYSDTNLSDIWIYSKGFSKEDIEKIEKLTDVKEAQGRMSIEGIGDFDNNPSLKLNFLDEDKVSKNFLVEGEEFSVDKEGIWLDYSFAKEKKLKIGDEIKVSYYGVSITEKIKGTIYNPEYVYFTKANDMIPNHNNYGFAYLSYKSLPAGFNIVYTDLLVTSENKNYSALEDEIDKTLNGKYSVIISREDFPSFTMFDEEIQQHKAMGQVFPIVFLGIAVLTIVTTMSRLVNSQRTQIGTLKALGFKRRQILFHYISYGFWLPLLGAALGAILGPISLPFLFYKSLKTTYTLPEWKPGIALSFGVVALISVTLCVIATYLTCMNVLKDTPSETLRPKAPKIMKQNIISKTKLWNKLGFNAQWNFRDISRSKIRSIMGIVGVMGCMALLVCAFGLQNSLDDMSNWQYRDIYRFDSKLELEENINEQELKNIIDNTNGEVLMEGAIEVKVNGAKKSGTMLVTDDTTLIKYTDKSRRFIDLPKNGISISYKLANLLGVKIGDKVEWHIYGEDKWVYSKVSEIYRVPISQGVVISKDDYDKLGYDYKATSVITSEKVSGDLKGVNSKWTREQLIESYDTLSEAMNTLVYICIFAAALLAIVVLYNLGVISFVERERELATLKVIGFKRIKIAKLLLTQTIILTILGMIIGAPIGKALIEYMCSFLGDDFDMMVVINPLSIIYSIIITLGLSIIVNLMFSRKIKDIDMVSSLKGVE</sequence>
<evidence type="ECO:0000256" key="4">
    <source>
        <dbReference type="ARBA" id="ARBA00022989"/>
    </source>
</evidence>
<evidence type="ECO:0000256" key="3">
    <source>
        <dbReference type="ARBA" id="ARBA00022692"/>
    </source>
</evidence>
<feature type="transmembrane region" description="Helical" evidence="6">
    <location>
        <begin position="344"/>
        <end position="366"/>
    </location>
</feature>
<evidence type="ECO:0000313" key="9">
    <source>
        <dbReference type="Proteomes" id="UP000184241"/>
    </source>
</evidence>
<feature type="transmembrane region" description="Helical" evidence="6">
    <location>
        <begin position="675"/>
        <end position="696"/>
    </location>
</feature>
<gene>
    <name evidence="8" type="ORF">SAMN02745941_03765</name>
</gene>
<evidence type="ECO:0000256" key="1">
    <source>
        <dbReference type="ARBA" id="ARBA00004651"/>
    </source>
</evidence>
<feature type="transmembrane region" description="Helical" evidence="6">
    <location>
        <begin position="716"/>
        <end position="740"/>
    </location>
</feature>
<dbReference type="GO" id="GO:0005886">
    <property type="term" value="C:plasma membrane"/>
    <property type="evidence" value="ECO:0007669"/>
    <property type="project" value="UniProtKB-SubCell"/>
</dbReference>
<feature type="transmembrane region" description="Helical" evidence="6">
    <location>
        <begin position="256"/>
        <end position="277"/>
    </location>
</feature>
<dbReference type="InterPro" id="IPR038766">
    <property type="entry name" value="Membrane_comp_ABC_pdt"/>
</dbReference>
<keyword evidence="2" id="KW-1003">Cell membrane</keyword>
<dbReference type="PANTHER" id="PTHR30287">
    <property type="entry name" value="MEMBRANE COMPONENT OF PREDICTED ABC SUPERFAMILY METABOLITE UPTAKE TRANSPORTER"/>
    <property type="match status" value="1"/>
</dbReference>
<keyword evidence="3 6" id="KW-0812">Transmembrane</keyword>
<proteinExistence type="predicted"/>
<keyword evidence="4 6" id="KW-1133">Transmembrane helix</keyword>
<reference evidence="8 9" key="1">
    <citation type="submission" date="2016-11" db="EMBL/GenBank/DDBJ databases">
        <authorList>
            <person name="Jaros S."/>
            <person name="Januszkiewicz K."/>
            <person name="Wedrychowicz H."/>
        </authorList>
    </citation>
    <scope>NUCLEOTIDE SEQUENCE [LARGE SCALE GENOMIC DNA]</scope>
    <source>
        <strain evidence="8 9">DSM 6191</strain>
    </source>
</reference>
<keyword evidence="5 6" id="KW-0472">Membrane</keyword>
<evidence type="ECO:0000256" key="2">
    <source>
        <dbReference type="ARBA" id="ARBA00022475"/>
    </source>
</evidence>
<dbReference type="Proteomes" id="UP000184241">
    <property type="component" value="Unassembled WGS sequence"/>
</dbReference>
<name>A0A1M6AUI9_9CLOT</name>
<protein>
    <submittedName>
        <fullName evidence="8">Putative ABC transport system permease protein</fullName>
    </submittedName>
</protein>
<dbReference type="EMBL" id="FQXU01000013">
    <property type="protein sequence ID" value="SHI40189.1"/>
    <property type="molecule type" value="Genomic_DNA"/>
</dbReference>
<feature type="domain" description="ABC3 transporter permease C-terminal" evidence="7">
    <location>
        <begin position="633"/>
        <end position="745"/>
    </location>
</feature>
<evidence type="ECO:0000256" key="5">
    <source>
        <dbReference type="ARBA" id="ARBA00023136"/>
    </source>
</evidence>
<accession>A0A1M6AUI9</accession>
<comment type="subcellular location">
    <subcellularLocation>
        <location evidence="1">Cell membrane</location>
        <topology evidence="1">Multi-pass membrane protein</topology>
    </subcellularLocation>
</comment>
<feature type="domain" description="ABC3 transporter permease C-terminal" evidence="7">
    <location>
        <begin position="256"/>
        <end position="365"/>
    </location>
</feature>
<dbReference type="RefSeq" id="WP_073022072.1">
    <property type="nucleotide sequence ID" value="NZ_FQXU01000013.1"/>
</dbReference>
<feature type="transmembrane region" description="Helical" evidence="6">
    <location>
        <begin position="629"/>
        <end position="654"/>
    </location>
</feature>
<evidence type="ECO:0000313" key="8">
    <source>
        <dbReference type="EMBL" id="SHI40189.1"/>
    </source>
</evidence>
<evidence type="ECO:0000256" key="6">
    <source>
        <dbReference type="SAM" id="Phobius"/>
    </source>
</evidence>
<dbReference type="AlphaFoldDB" id="A0A1M6AUI9"/>
<dbReference type="InterPro" id="IPR003838">
    <property type="entry name" value="ABC3_permease_C"/>
</dbReference>
<organism evidence="8 9">
    <name type="scientific">Clostridium intestinale DSM 6191</name>
    <dbReference type="NCBI Taxonomy" id="1121320"/>
    <lineage>
        <taxon>Bacteria</taxon>
        <taxon>Bacillati</taxon>
        <taxon>Bacillota</taxon>
        <taxon>Clostridia</taxon>
        <taxon>Eubacteriales</taxon>
        <taxon>Clostridiaceae</taxon>
        <taxon>Clostridium</taxon>
    </lineage>
</organism>
<feature type="transmembrane region" description="Helical" evidence="6">
    <location>
        <begin position="421"/>
        <end position="440"/>
    </location>
</feature>
<evidence type="ECO:0000259" key="7">
    <source>
        <dbReference type="Pfam" id="PF02687"/>
    </source>
</evidence>
<dbReference type="Pfam" id="PF02687">
    <property type="entry name" value="FtsX"/>
    <property type="match status" value="2"/>
</dbReference>